<protein>
    <submittedName>
        <fullName evidence="3">N-acetylglucosaminyl-diphospho-decaprenol L-rhamnosyltransferase</fullName>
    </submittedName>
</protein>
<organism evidence="3">
    <name type="scientific">Pseudomonas putida</name>
    <name type="common">Arthrobacter siderocapsulatus</name>
    <dbReference type="NCBI Taxonomy" id="303"/>
    <lineage>
        <taxon>Bacteria</taxon>
        <taxon>Pseudomonadati</taxon>
        <taxon>Pseudomonadota</taxon>
        <taxon>Gammaproteobacteria</taxon>
        <taxon>Pseudomonadales</taxon>
        <taxon>Pseudomonadaceae</taxon>
        <taxon>Pseudomonas</taxon>
    </lineage>
</organism>
<dbReference type="PANTHER" id="PTHR43685">
    <property type="entry name" value="GLYCOSYLTRANSFERASE"/>
    <property type="match status" value="1"/>
</dbReference>
<dbReference type="Gene3D" id="3.90.550.10">
    <property type="entry name" value="Spore Coat Polysaccharide Biosynthesis Protein SpsA, Chain A"/>
    <property type="match status" value="1"/>
</dbReference>
<dbReference type="GO" id="GO:0016740">
    <property type="term" value="F:transferase activity"/>
    <property type="evidence" value="ECO:0007669"/>
    <property type="project" value="UniProtKB-KW"/>
</dbReference>
<reference evidence="3" key="1">
    <citation type="submission" date="2016-07" db="EMBL/GenBank/DDBJ databases">
        <title>New class B carbapenemase carried by novel plasmid in Pseudomonas putida enviromental strain in eastern Amazonia.</title>
        <authorList>
            <person name="Souza C.O."/>
            <person name="Lima K.V."/>
            <person name="Brasiliense D.M."/>
            <person name="Perez-Chaparro P.J."/>
            <person name="Mamizuka E.M."/>
            <person name="Lima M.O."/>
            <person name="Lima L.N."/>
            <person name="McCulloch J.A."/>
        </authorList>
    </citation>
    <scope>NUCLEOTIDE SEQUENCE [LARGE SCALE GENOMIC DNA]</scope>
    <source>
        <strain evidence="3">IEC33019</strain>
    </source>
</reference>
<dbReference type="RefSeq" id="WP_081337446.1">
    <property type="nucleotide sequence ID" value="NZ_CP016634.1"/>
</dbReference>
<dbReference type="SUPFAM" id="SSF53448">
    <property type="entry name" value="Nucleotide-diphospho-sugar transferases"/>
    <property type="match status" value="2"/>
</dbReference>
<dbReference type="Gene3D" id="3.40.50.2000">
    <property type="entry name" value="Glycogen Phosphorylase B"/>
    <property type="match status" value="1"/>
</dbReference>
<accession>A0A1B2F8Y3</accession>
<sequence>MIRSLFAKRPSPYYVVAPDYRRTSAGIRVMHMLCDALMRSGYEAYITAGVVDPRLMTPRLTDEIRAQHQSQGVEPIVIYPEVIDGNPLAGNVVVRYLLNHPGFFGAVSPFEDSDILFSYTRGLLQPGMPDDRVMYMPAVDTTIFCLPTDSAIRIPGKICYYQGRNGQAPVDPQLLTPDAVEITLGSPGTWEELAALFQQCEYFYCTEASGLAAEAVLCGCVAIILPNRYAPRPLSQHENNNYGVAWGNTPENIQRARETAPLLLESLLTHRRAFWDSLDHFIEVTQQAADAYTQRPPVHQSQSWLAHRTPTAVQTQLIEQHTQGITVPVLGIVILDACGDTLQLHRTLDSLAAQTSSAVSVRPMILTVATELPEGHKAFVLDDVDPVSSINHAVLATACDAFMVVRSGETFTSSGLMSAALLIAEKPSWRALYADEGMRFADGHLDLLLRPDMNLDLLLSFPSSMTSHWLFNRDIWQQQGGFFSQYPDAFELEFILRLIELAGYEGLIHQSEAWLIGNALVMQDSVQHRQVIERHLHKRGFDGAAVASRWPGLYEVDYAHAGSATVSILIPVDGELTYAQRCVESLLGNTSHKEFELVLLDRGNEDPSVISWLTGIEQLAASFLRILRCPADTSIEAMYNQAADQTLSEFLVFMDPRIGVAGSDWLQQLLNHGRRPEVGCVAPKLVDSEGRISHAGLLLGQAEVVTNPFKGIPMTDAGYAHRLRVDQSYTALAGECLMLRRELFVAAGGFDEQMRPWSSVDLCLKLHQAGYLNVWTPRVQLLISRIETQPASVEQEDRLYERWLPALARDPASNANLLASSEGVFSYVDNALSWRPLASMKALPRVLVQLDKAGGNTGDRIKDPLEALNELGQIQGTFSSRLLSVTELERFEPDAIVLARTLGLEHLDALRRMKAFSRAFKVCDLDVYLPDLSASAPFKKKAPGDILAAMRQGLAYMDRLVVPTTFMAQVFEGFNADVRVLENRLAPTRWGALQGLRRQDGKPRIGWVGAVSDVSDLEMIAEVIKSLANEVHWVMLGACPVLLRPYIHEFHQAVGIEQYPAKLASLNLDLGVAPLEDNFFNRCKSNLRLLEFGACGVPVICSDVEAYRGQLPVRRVDNRPEAWLDAIRAHMDDLNAAAALGDFLQGSIRRDWLLDGSALAAWHDSWLGV</sequence>
<dbReference type="AlphaFoldDB" id="A0A1B2F8Y3"/>
<name>A0A1B2F8Y3_PSEPU</name>
<keyword evidence="3" id="KW-0808">Transferase</keyword>
<dbReference type="GO" id="GO:0044010">
    <property type="term" value="P:single-species biofilm formation"/>
    <property type="evidence" value="ECO:0007669"/>
    <property type="project" value="TreeGrafter"/>
</dbReference>
<evidence type="ECO:0000256" key="1">
    <source>
        <dbReference type="ARBA" id="ARBA00022519"/>
    </source>
</evidence>
<dbReference type="PANTHER" id="PTHR43685:SF2">
    <property type="entry name" value="GLYCOSYLTRANSFERASE 2-LIKE DOMAIN-CONTAINING PROTEIN"/>
    <property type="match status" value="1"/>
</dbReference>
<dbReference type="SUPFAM" id="SSF53756">
    <property type="entry name" value="UDP-Glycosyltransferase/glycogen phosphorylase"/>
    <property type="match status" value="1"/>
</dbReference>
<gene>
    <name evidence="3" type="primary">wbbL_1</name>
    <name evidence="3" type="ORF">IEC33019_3165</name>
</gene>
<dbReference type="InterPro" id="IPR029044">
    <property type="entry name" value="Nucleotide-diphossugar_trans"/>
</dbReference>
<dbReference type="InterPro" id="IPR050834">
    <property type="entry name" value="Glycosyltransf_2"/>
</dbReference>
<evidence type="ECO:0000259" key="2">
    <source>
        <dbReference type="Pfam" id="PF00535"/>
    </source>
</evidence>
<keyword evidence="1" id="KW-0997">Cell inner membrane</keyword>
<proteinExistence type="predicted"/>
<keyword evidence="1" id="KW-0472">Membrane</keyword>
<dbReference type="InterPro" id="IPR001173">
    <property type="entry name" value="Glyco_trans_2-like"/>
</dbReference>
<keyword evidence="1" id="KW-1003">Cell membrane</keyword>
<feature type="domain" description="Glycosyltransferase 2-like" evidence="2">
    <location>
        <begin position="567"/>
        <end position="697"/>
    </location>
</feature>
<dbReference type="EMBL" id="CP016634">
    <property type="protein sequence ID" value="ANY88697.1"/>
    <property type="molecule type" value="Genomic_DNA"/>
</dbReference>
<evidence type="ECO:0000313" key="3">
    <source>
        <dbReference type="EMBL" id="ANY88697.1"/>
    </source>
</evidence>
<dbReference type="Pfam" id="PF00535">
    <property type="entry name" value="Glycos_transf_2"/>
    <property type="match status" value="1"/>
</dbReference>